<dbReference type="Gene3D" id="3.20.20.140">
    <property type="entry name" value="Metal-dependent hydrolases"/>
    <property type="match status" value="1"/>
</dbReference>
<evidence type="ECO:0000313" key="7">
    <source>
        <dbReference type="EnsemblProtists" id="EKX42031"/>
    </source>
</evidence>
<dbReference type="STRING" id="905079.L1J0J6"/>
<protein>
    <recommendedName>
        <fullName evidence="5">Vms1-associating treble clef domain-containing protein</fullName>
    </recommendedName>
</protein>
<comment type="similarity">
    <text evidence="4">Belongs to the metallo-dependent hydrolases superfamily. Phosphotriesterase family.</text>
</comment>
<dbReference type="EMBL" id="JH993019">
    <property type="protein sequence ID" value="EKX42031.1"/>
    <property type="molecule type" value="Genomic_DNA"/>
</dbReference>
<dbReference type="InterPro" id="IPR001559">
    <property type="entry name" value="Phosphotriesterase"/>
</dbReference>
<dbReference type="PANTHER" id="PTHR10819">
    <property type="entry name" value="PHOSPHOTRIESTERASE-RELATED"/>
    <property type="match status" value="1"/>
</dbReference>
<dbReference type="eggNOG" id="ENOG502QQQR">
    <property type="taxonomic scope" value="Eukaryota"/>
</dbReference>
<dbReference type="HOGENOM" id="CLU_052270_0_0_1"/>
<dbReference type="InterPro" id="IPR041540">
    <property type="entry name" value="VATC"/>
</dbReference>
<evidence type="ECO:0000256" key="4">
    <source>
        <dbReference type="PROSITE-ProRule" id="PRU00679"/>
    </source>
</evidence>
<keyword evidence="3" id="KW-0378">Hydrolase</keyword>
<reference evidence="6 8" key="1">
    <citation type="journal article" date="2012" name="Nature">
        <title>Algal genomes reveal evolutionary mosaicism and the fate of nucleomorphs.</title>
        <authorList>
            <consortium name="DOE Joint Genome Institute"/>
            <person name="Curtis B.A."/>
            <person name="Tanifuji G."/>
            <person name="Burki F."/>
            <person name="Gruber A."/>
            <person name="Irimia M."/>
            <person name="Maruyama S."/>
            <person name="Arias M.C."/>
            <person name="Ball S.G."/>
            <person name="Gile G.H."/>
            <person name="Hirakawa Y."/>
            <person name="Hopkins J.F."/>
            <person name="Kuo A."/>
            <person name="Rensing S.A."/>
            <person name="Schmutz J."/>
            <person name="Symeonidi A."/>
            <person name="Elias M."/>
            <person name="Eveleigh R.J."/>
            <person name="Herman E.K."/>
            <person name="Klute M.J."/>
            <person name="Nakayama T."/>
            <person name="Obornik M."/>
            <person name="Reyes-Prieto A."/>
            <person name="Armbrust E.V."/>
            <person name="Aves S.J."/>
            <person name="Beiko R.G."/>
            <person name="Coutinho P."/>
            <person name="Dacks J.B."/>
            <person name="Durnford D.G."/>
            <person name="Fast N.M."/>
            <person name="Green B.R."/>
            <person name="Grisdale C.J."/>
            <person name="Hempel F."/>
            <person name="Henrissat B."/>
            <person name="Hoppner M.P."/>
            <person name="Ishida K."/>
            <person name="Kim E."/>
            <person name="Koreny L."/>
            <person name="Kroth P.G."/>
            <person name="Liu Y."/>
            <person name="Malik S.B."/>
            <person name="Maier U.G."/>
            <person name="McRose D."/>
            <person name="Mock T."/>
            <person name="Neilson J.A."/>
            <person name="Onodera N.T."/>
            <person name="Poole A.M."/>
            <person name="Pritham E.J."/>
            <person name="Richards T.A."/>
            <person name="Rocap G."/>
            <person name="Roy S.W."/>
            <person name="Sarai C."/>
            <person name="Schaack S."/>
            <person name="Shirato S."/>
            <person name="Slamovits C.H."/>
            <person name="Spencer D.F."/>
            <person name="Suzuki S."/>
            <person name="Worden A.Z."/>
            <person name="Zauner S."/>
            <person name="Barry K."/>
            <person name="Bell C."/>
            <person name="Bharti A.K."/>
            <person name="Crow J.A."/>
            <person name="Grimwood J."/>
            <person name="Kramer R."/>
            <person name="Lindquist E."/>
            <person name="Lucas S."/>
            <person name="Salamov A."/>
            <person name="McFadden G.I."/>
            <person name="Lane C.E."/>
            <person name="Keeling P.J."/>
            <person name="Gray M.W."/>
            <person name="Grigoriev I.V."/>
            <person name="Archibald J.M."/>
        </authorList>
    </citation>
    <scope>NUCLEOTIDE SEQUENCE</scope>
    <source>
        <strain evidence="6 8">CCMP2712</strain>
    </source>
</reference>
<dbReference type="InterPro" id="IPR032466">
    <property type="entry name" value="Metal_Hydrolase"/>
</dbReference>
<dbReference type="GeneID" id="17298704"/>
<dbReference type="OMA" id="MVKCGFI"/>
<gene>
    <name evidence="6" type="ORF">GUITHDRAFT_111886</name>
</gene>
<proteinExistence type="inferred from homology"/>
<dbReference type="Pfam" id="PF02126">
    <property type="entry name" value="PTE"/>
    <property type="match status" value="1"/>
</dbReference>
<dbReference type="EnsemblProtists" id="EKX42031">
    <property type="protein sequence ID" value="EKX42031"/>
    <property type="gene ID" value="GUITHDRAFT_111886"/>
</dbReference>
<keyword evidence="8" id="KW-1185">Reference proteome</keyword>
<name>L1J0J6_GUITC</name>
<dbReference type="KEGG" id="gtt:GUITHDRAFT_111886"/>
<evidence type="ECO:0000256" key="3">
    <source>
        <dbReference type="ARBA" id="ARBA00022801"/>
    </source>
</evidence>
<dbReference type="Proteomes" id="UP000011087">
    <property type="component" value="Unassembled WGS sequence"/>
</dbReference>
<evidence type="ECO:0000313" key="8">
    <source>
        <dbReference type="Proteomes" id="UP000011087"/>
    </source>
</evidence>
<dbReference type="PROSITE" id="PS51347">
    <property type="entry name" value="PHOSPHOTRIESTERASE_2"/>
    <property type="match status" value="1"/>
</dbReference>
<dbReference type="GO" id="GO:0008270">
    <property type="term" value="F:zinc ion binding"/>
    <property type="evidence" value="ECO:0007669"/>
    <property type="project" value="InterPro"/>
</dbReference>
<dbReference type="Pfam" id="PF18716">
    <property type="entry name" value="VATC"/>
    <property type="match status" value="1"/>
</dbReference>
<dbReference type="RefSeq" id="XP_005829011.1">
    <property type="nucleotide sequence ID" value="XM_005828954.1"/>
</dbReference>
<dbReference type="PANTHER" id="PTHR10819:SF3">
    <property type="entry name" value="PHOSPHOTRIESTERASE-RELATED PROTEIN"/>
    <property type="match status" value="1"/>
</dbReference>
<feature type="domain" description="Vms1-associating treble clef" evidence="5">
    <location>
        <begin position="302"/>
        <end position="338"/>
    </location>
</feature>
<dbReference type="PaxDb" id="55529-EKX42031"/>
<organism evidence="6">
    <name type="scientific">Guillardia theta (strain CCMP2712)</name>
    <name type="common">Cryptophyte</name>
    <dbReference type="NCBI Taxonomy" id="905079"/>
    <lineage>
        <taxon>Eukaryota</taxon>
        <taxon>Cryptophyceae</taxon>
        <taxon>Pyrenomonadales</taxon>
        <taxon>Geminigeraceae</taxon>
        <taxon>Guillardia</taxon>
    </lineage>
</organism>
<reference evidence="8" key="2">
    <citation type="submission" date="2012-11" db="EMBL/GenBank/DDBJ databases">
        <authorList>
            <person name="Kuo A."/>
            <person name="Curtis B.A."/>
            <person name="Tanifuji G."/>
            <person name="Burki F."/>
            <person name="Gruber A."/>
            <person name="Irimia M."/>
            <person name="Maruyama S."/>
            <person name="Arias M.C."/>
            <person name="Ball S.G."/>
            <person name="Gile G.H."/>
            <person name="Hirakawa Y."/>
            <person name="Hopkins J.F."/>
            <person name="Rensing S.A."/>
            <person name="Schmutz J."/>
            <person name="Symeonidi A."/>
            <person name="Elias M."/>
            <person name="Eveleigh R.J."/>
            <person name="Herman E.K."/>
            <person name="Klute M.J."/>
            <person name="Nakayama T."/>
            <person name="Obornik M."/>
            <person name="Reyes-Prieto A."/>
            <person name="Armbrust E.V."/>
            <person name="Aves S.J."/>
            <person name="Beiko R.G."/>
            <person name="Coutinho P."/>
            <person name="Dacks J.B."/>
            <person name="Durnford D.G."/>
            <person name="Fast N.M."/>
            <person name="Green B.R."/>
            <person name="Grisdale C."/>
            <person name="Hempe F."/>
            <person name="Henrissat B."/>
            <person name="Hoppner M.P."/>
            <person name="Ishida K.-I."/>
            <person name="Kim E."/>
            <person name="Koreny L."/>
            <person name="Kroth P.G."/>
            <person name="Liu Y."/>
            <person name="Malik S.-B."/>
            <person name="Maier U.G."/>
            <person name="McRose D."/>
            <person name="Mock T."/>
            <person name="Neilson J.A."/>
            <person name="Onodera N.T."/>
            <person name="Poole A.M."/>
            <person name="Pritham E.J."/>
            <person name="Richards T.A."/>
            <person name="Rocap G."/>
            <person name="Roy S.W."/>
            <person name="Sarai C."/>
            <person name="Schaack S."/>
            <person name="Shirato S."/>
            <person name="Slamovits C.H."/>
            <person name="Spencer D.F."/>
            <person name="Suzuki S."/>
            <person name="Worden A.Z."/>
            <person name="Zauner S."/>
            <person name="Barry K."/>
            <person name="Bell C."/>
            <person name="Bharti A.K."/>
            <person name="Crow J.A."/>
            <person name="Grimwood J."/>
            <person name="Kramer R."/>
            <person name="Lindquist E."/>
            <person name="Lucas S."/>
            <person name="Salamov A."/>
            <person name="McFadden G.I."/>
            <person name="Lane C.E."/>
            <person name="Keeling P.J."/>
            <person name="Gray M.W."/>
            <person name="Grigoriev I.V."/>
            <person name="Archibald J.M."/>
        </authorList>
    </citation>
    <scope>NUCLEOTIDE SEQUENCE</scope>
    <source>
        <strain evidence="8">CCMP2712</strain>
    </source>
</reference>
<sequence length="346" mass="37969">MQNPLSNLDNVVLNKAAMAEQEMRSFKAAGGTLVVDTTVPALGRNPKMLRKLSKLTGVHVVMGTGFSVHVLHPSYLVGESTDEIAMKMERDLVGGCVESDEEGAIRAGVIGGIGVSSNFHDEERRVLVAAARVQARTGAPLFVDLEPGCKLGKEVMDVVASEGASLKRTVLLNMAYSCDDRDYLRSVLARGCNVSMDCIGCSGAFLQHYNVMAPGDDRIALCIAEMVSQGYGEQIVLSHGFQYKMQLVGGGGFGLQHIPRNFVPRMMGMRLGAEQMDRICRGNLARILSYYVKPEESEQEEEVWECSSCKQSFPKSRQSFSKFTFQYCSTTCLSAHRKVTNNWKDI</sequence>
<comment type="caution">
    <text evidence="4">Lacks conserved residue(s) required for the propagation of feature annotation.</text>
</comment>
<reference evidence="7" key="3">
    <citation type="submission" date="2015-06" db="UniProtKB">
        <authorList>
            <consortium name="EnsemblProtists"/>
        </authorList>
    </citation>
    <scope>IDENTIFICATION</scope>
</reference>
<dbReference type="OrthoDB" id="9998343at2759"/>
<accession>L1J0J6</accession>
<keyword evidence="2" id="KW-0479">Metal-binding</keyword>
<evidence type="ECO:0000313" key="6">
    <source>
        <dbReference type="EMBL" id="EKX42031.1"/>
    </source>
</evidence>
<dbReference type="AlphaFoldDB" id="L1J0J6"/>
<evidence type="ECO:0000256" key="1">
    <source>
        <dbReference type="ARBA" id="ARBA00001968"/>
    </source>
</evidence>
<dbReference type="GO" id="GO:0016787">
    <property type="term" value="F:hydrolase activity"/>
    <property type="evidence" value="ECO:0007669"/>
    <property type="project" value="UniProtKB-KW"/>
</dbReference>
<comment type="cofactor">
    <cofactor evidence="1">
        <name>a divalent metal cation</name>
        <dbReference type="ChEBI" id="CHEBI:60240"/>
    </cofactor>
</comment>
<evidence type="ECO:0000259" key="5">
    <source>
        <dbReference type="Pfam" id="PF18716"/>
    </source>
</evidence>
<evidence type="ECO:0000256" key="2">
    <source>
        <dbReference type="ARBA" id="ARBA00022723"/>
    </source>
</evidence>
<dbReference type="SUPFAM" id="SSF51556">
    <property type="entry name" value="Metallo-dependent hydrolases"/>
    <property type="match status" value="1"/>
</dbReference>